<dbReference type="EMBL" id="JACASF010000018">
    <property type="protein sequence ID" value="KAF6421384.1"/>
    <property type="molecule type" value="Genomic_DNA"/>
</dbReference>
<feature type="compositionally biased region" description="Polar residues" evidence="1">
    <location>
        <begin position="76"/>
        <end position="89"/>
    </location>
</feature>
<feature type="region of interest" description="Disordered" evidence="1">
    <location>
        <begin position="367"/>
        <end position="423"/>
    </location>
</feature>
<dbReference type="InterPro" id="IPR031508">
    <property type="entry name" value="TMEM108"/>
</dbReference>
<accession>A0A7J8DDR9</accession>
<dbReference type="GO" id="GO:0097106">
    <property type="term" value="P:postsynaptic density organization"/>
    <property type="evidence" value="ECO:0007669"/>
    <property type="project" value="TreeGrafter"/>
</dbReference>
<feature type="compositionally biased region" description="Basic and acidic residues" evidence="1">
    <location>
        <begin position="323"/>
        <end position="332"/>
    </location>
</feature>
<feature type="transmembrane region" description="Helical" evidence="2">
    <location>
        <begin position="475"/>
        <end position="498"/>
    </location>
</feature>
<dbReference type="PANTHER" id="PTHR28673">
    <property type="entry name" value="TRANSMEMBRANE PROTEIN 108"/>
    <property type="match status" value="1"/>
</dbReference>
<feature type="region of interest" description="Disordered" evidence="1">
    <location>
        <begin position="53"/>
        <end position="345"/>
    </location>
</feature>
<evidence type="ECO:0000313" key="4">
    <source>
        <dbReference type="EMBL" id="KAF6421384.1"/>
    </source>
</evidence>
<keyword evidence="2 4" id="KW-0812">Transmembrane</keyword>
<keyword evidence="2" id="KW-1133">Transmembrane helix</keyword>
<organism evidence="4 5">
    <name type="scientific">Molossus molossus</name>
    <name type="common">Pallas' mastiff bat</name>
    <name type="synonym">Vespertilio molossus</name>
    <dbReference type="NCBI Taxonomy" id="27622"/>
    <lineage>
        <taxon>Eukaryota</taxon>
        <taxon>Metazoa</taxon>
        <taxon>Chordata</taxon>
        <taxon>Craniata</taxon>
        <taxon>Vertebrata</taxon>
        <taxon>Euteleostomi</taxon>
        <taxon>Mammalia</taxon>
        <taxon>Eutheria</taxon>
        <taxon>Laurasiatheria</taxon>
        <taxon>Chiroptera</taxon>
        <taxon>Yangochiroptera</taxon>
        <taxon>Molossidae</taxon>
        <taxon>Molossus</taxon>
    </lineage>
</organism>
<keyword evidence="3" id="KW-0732">Signal</keyword>
<dbReference type="InParanoid" id="A0A7J8DDR9"/>
<feature type="compositionally biased region" description="Polar residues" evidence="1">
    <location>
        <begin position="371"/>
        <end position="380"/>
    </location>
</feature>
<evidence type="ECO:0000256" key="3">
    <source>
        <dbReference type="SAM" id="SignalP"/>
    </source>
</evidence>
<reference evidence="4 5" key="1">
    <citation type="journal article" date="2020" name="Nature">
        <title>Six reference-quality genomes reveal evolution of bat adaptations.</title>
        <authorList>
            <person name="Jebb D."/>
            <person name="Huang Z."/>
            <person name="Pippel M."/>
            <person name="Hughes G.M."/>
            <person name="Lavrichenko K."/>
            <person name="Devanna P."/>
            <person name="Winkler S."/>
            <person name="Jermiin L.S."/>
            <person name="Skirmuntt E.C."/>
            <person name="Katzourakis A."/>
            <person name="Burkitt-Gray L."/>
            <person name="Ray D.A."/>
            <person name="Sullivan K.A.M."/>
            <person name="Roscito J.G."/>
            <person name="Kirilenko B.M."/>
            <person name="Davalos L.M."/>
            <person name="Corthals A.P."/>
            <person name="Power M.L."/>
            <person name="Jones G."/>
            <person name="Ransome R.D."/>
            <person name="Dechmann D.K.N."/>
            <person name="Locatelli A.G."/>
            <person name="Puechmaille S.J."/>
            <person name="Fedrigo O."/>
            <person name="Jarvis E.D."/>
            <person name="Hiller M."/>
            <person name="Vernes S.C."/>
            <person name="Myers E.W."/>
            <person name="Teeling E.C."/>
        </authorList>
    </citation>
    <scope>NUCLEOTIDE SEQUENCE [LARGE SCALE GENOMIC DNA]</scope>
    <source>
        <strain evidence="4">MMolMol1</strain>
        <tissue evidence="4">Muscle</tissue>
    </source>
</reference>
<evidence type="ECO:0000313" key="5">
    <source>
        <dbReference type="Proteomes" id="UP000550707"/>
    </source>
</evidence>
<dbReference type="Pfam" id="PF15759">
    <property type="entry name" value="TMEM108"/>
    <property type="match status" value="1"/>
</dbReference>
<dbReference type="FunCoup" id="A0A7J8DDR9">
    <property type="interactions" value="328"/>
</dbReference>
<evidence type="ECO:0000256" key="1">
    <source>
        <dbReference type="SAM" id="MobiDB-lite"/>
    </source>
</evidence>
<feature type="region of interest" description="Disordered" evidence="1">
    <location>
        <begin position="534"/>
        <end position="553"/>
    </location>
</feature>
<feature type="signal peptide" evidence="3">
    <location>
        <begin position="1"/>
        <end position="28"/>
    </location>
</feature>
<proteinExistence type="predicted"/>
<keyword evidence="2" id="KW-0472">Membrane</keyword>
<keyword evidence="5" id="KW-1185">Reference proteome</keyword>
<evidence type="ECO:0000256" key="2">
    <source>
        <dbReference type="SAM" id="Phobius"/>
    </source>
</evidence>
<feature type="compositionally biased region" description="Low complexity" evidence="1">
    <location>
        <begin position="124"/>
        <end position="134"/>
    </location>
</feature>
<dbReference type="GO" id="GO:0008090">
    <property type="term" value="P:retrograde axonal transport"/>
    <property type="evidence" value="ECO:0007669"/>
    <property type="project" value="TreeGrafter"/>
</dbReference>
<dbReference type="Proteomes" id="UP000550707">
    <property type="component" value="Unassembled WGS sequence"/>
</dbReference>
<dbReference type="PANTHER" id="PTHR28673:SF1">
    <property type="entry name" value="TRANSMEMBRANE PROTEIN 108"/>
    <property type="match status" value="1"/>
</dbReference>
<dbReference type="GO" id="GO:0010008">
    <property type="term" value="C:endosome membrane"/>
    <property type="evidence" value="ECO:0007669"/>
    <property type="project" value="TreeGrafter"/>
</dbReference>
<gene>
    <name evidence="4" type="ORF">HJG59_018269</name>
</gene>
<dbReference type="GO" id="GO:0097484">
    <property type="term" value="P:dendrite extension"/>
    <property type="evidence" value="ECO:0007669"/>
    <property type="project" value="TreeGrafter"/>
</dbReference>
<protein>
    <submittedName>
        <fullName evidence="4">Transmembrane protein 108</fullName>
    </submittedName>
</protein>
<feature type="compositionally biased region" description="Low complexity" evidence="1">
    <location>
        <begin position="381"/>
        <end position="396"/>
    </location>
</feature>
<dbReference type="AlphaFoldDB" id="A0A7J8DDR9"/>
<feature type="compositionally biased region" description="Low complexity" evidence="1">
    <location>
        <begin position="301"/>
        <end position="319"/>
    </location>
</feature>
<feature type="compositionally biased region" description="Low complexity" evidence="1">
    <location>
        <begin position="173"/>
        <end position="184"/>
    </location>
</feature>
<dbReference type="GO" id="GO:0014069">
    <property type="term" value="C:postsynaptic density"/>
    <property type="evidence" value="ECO:0007669"/>
    <property type="project" value="TreeGrafter"/>
</dbReference>
<comment type="caution">
    <text evidence="4">The sequence shown here is derived from an EMBL/GenBank/DDBJ whole genome shotgun (WGS) entry which is preliminary data.</text>
</comment>
<feature type="compositionally biased region" description="Polar residues" evidence="1">
    <location>
        <begin position="98"/>
        <end position="109"/>
    </location>
</feature>
<feature type="compositionally biased region" description="Polar residues" evidence="1">
    <location>
        <begin position="333"/>
        <end position="345"/>
    </location>
</feature>
<feature type="compositionally biased region" description="Polar residues" evidence="1">
    <location>
        <begin position="225"/>
        <end position="240"/>
    </location>
</feature>
<feature type="chain" id="PRO_5029479054" evidence="3">
    <location>
        <begin position="29"/>
        <end position="581"/>
    </location>
</feature>
<feature type="compositionally biased region" description="Polar residues" evidence="1">
    <location>
        <begin position="247"/>
        <end position="274"/>
    </location>
</feature>
<feature type="compositionally biased region" description="Polar residues" evidence="1">
    <location>
        <begin position="145"/>
        <end position="154"/>
    </location>
</feature>
<dbReference type="GO" id="GO:0005769">
    <property type="term" value="C:early endosome"/>
    <property type="evidence" value="ECO:0007669"/>
    <property type="project" value="TreeGrafter"/>
</dbReference>
<name>A0A7J8DDR9_MOLMO</name>
<dbReference type="OrthoDB" id="9944393at2759"/>
<dbReference type="GO" id="GO:1904115">
    <property type="term" value="C:axon cytoplasm"/>
    <property type="evidence" value="ECO:0007669"/>
    <property type="project" value="GOC"/>
</dbReference>
<sequence>MKRSLQALYCQLLSSLLISALTEALVFAAQEPTPRESLQVLPSGTMVTAPFRSTRPSSVAAAPTSTVTLSPHPDESSSQADAPMATTTPYPDGHPPANTVSTIMATATTRHAEGPLTPGPLPAAPATTSSPSEGRALEEAGPTVLLTQPTAASSRPSTAPPRAGTRRPPRPPGSARRGAGSSSRPVPPAVGGHSGRREGQRARSPSSTHLGQKQPLAKTFPFFRGNSTGSVEPEPSTFTPRNPPWGYSSSPQTQTVATVTAPSRTSWAPSTTPLVRTEDKPGLSRADQGGGPTFTSPGGEPDATAASGAPASPHAAPVPSQRPRGDPHDSSSHSESWLTVTPGTNRPLSASSGVFAVATGPTQAAFDASVSAPSEGTPQGTSSTASSAPRAPAPHTGVLESTVSRAEEEAAATPTVTDRVPSPLSTVVSTATGNFLNRLVPAGTWKPGTAGNISHVAEGDKPQHRATICLSKMDIAWVILAISVPISSCSVLLTVCCLRRRKKTANPENNLSYWNNAITMDYFNKHAVELPREVQSLETSEDQLSEPRSPANGDYRDTGMVLVNPFCQETLFVGPDQVSEI</sequence>